<proteinExistence type="predicted"/>
<comment type="caution">
    <text evidence="1">The sequence shown here is derived from an EMBL/GenBank/DDBJ whole genome shotgun (WGS) entry which is preliminary data.</text>
</comment>
<sequence length="97" mass="11402">MLIESYKDAWPEIRQHKFFNNLKDIMVKDIMASPSQQEKSSRPGFTGYISFAMHVSWSRSAMHVSEQETFHQGMKHPRNTSKFVKHIKRKQICPGSY</sequence>
<dbReference type="AlphaFoldDB" id="A0A699IS17"/>
<gene>
    <name evidence="1" type="ORF">Tci_555856</name>
</gene>
<evidence type="ECO:0000313" key="1">
    <source>
        <dbReference type="EMBL" id="GEZ83883.1"/>
    </source>
</evidence>
<accession>A0A699IS17</accession>
<name>A0A699IS17_TANCI</name>
<dbReference type="EMBL" id="BKCJ010330564">
    <property type="protein sequence ID" value="GEZ83883.1"/>
    <property type="molecule type" value="Genomic_DNA"/>
</dbReference>
<reference evidence="1" key="1">
    <citation type="journal article" date="2019" name="Sci. Rep.">
        <title>Draft genome of Tanacetum cinerariifolium, the natural source of mosquito coil.</title>
        <authorList>
            <person name="Yamashiro T."/>
            <person name="Shiraishi A."/>
            <person name="Satake H."/>
            <person name="Nakayama K."/>
        </authorList>
    </citation>
    <scope>NUCLEOTIDE SEQUENCE</scope>
</reference>
<protein>
    <submittedName>
        <fullName evidence="1">Uncharacterized protein</fullName>
    </submittedName>
</protein>
<organism evidence="1">
    <name type="scientific">Tanacetum cinerariifolium</name>
    <name type="common">Dalmatian daisy</name>
    <name type="synonym">Chrysanthemum cinerariifolium</name>
    <dbReference type="NCBI Taxonomy" id="118510"/>
    <lineage>
        <taxon>Eukaryota</taxon>
        <taxon>Viridiplantae</taxon>
        <taxon>Streptophyta</taxon>
        <taxon>Embryophyta</taxon>
        <taxon>Tracheophyta</taxon>
        <taxon>Spermatophyta</taxon>
        <taxon>Magnoliopsida</taxon>
        <taxon>eudicotyledons</taxon>
        <taxon>Gunneridae</taxon>
        <taxon>Pentapetalae</taxon>
        <taxon>asterids</taxon>
        <taxon>campanulids</taxon>
        <taxon>Asterales</taxon>
        <taxon>Asteraceae</taxon>
        <taxon>Asteroideae</taxon>
        <taxon>Anthemideae</taxon>
        <taxon>Anthemidinae</taxon>
        <taxon>Tanacetum</taxon>
    </lineage>
</organism>